<keyword evidence="2" id="KW-0812">Transmembrane</keyword>
<feature type="compositionally biased region" description="Basic and acidic residues" evidence="1">
    <location>
        <begin position="1900"/>
        <end position="1912"/>
    </location>
</feature>
<keyword evidence="3" id="KW-0732">Signal</keyword>
<keyword evidence="2" id="KW-0472">Membrane</keyword>
<feature type="compositionally biased region" description="Basic and acidic residues" evidence="1">
    <location>
        <begin position="2390"/>
        <end position="2412"/>
    </location>
</feature>
<feature type="transmembrane region" description="Helical" evidence="2">
    <location>
        <begin position="2160"/>
        <end position="2181"/>
    </location>
</feature>
<keyword evidence="2" id="KW-1133">Transmembrane helix</keyword>
<accession>A0A0G4G6U3</accession>
<evidence type="ECO:0000256" key="1">
    <source>
        <dbReference type="SAM" id="MobiDB-lite"/>
    </source>
</evidence>
<evidence type="ECO:0000256" key="2">
    <source>
        <dbReference type="SAM" id="Phobius"/>
    </source>
</evidence>
<feature type="compositionally biased region" description="Polar residues" evidence="1">
    <location>
        <begin position="1605"/>
        <end position="1620"/>
    </location>
</feature>
<feature type="transmembrane region" description="Helical" evidence="2">
    <location>
        <begin position="2260"/>
        <end position="2280"/>
    </location>
</feature>
<evidence type="ECO:0000313" key="4">
    <source>
        <dbReference type="EMBL" id="CEM24089.1"/>
    </source>
</evidence>
<feature type="region of interest" description="Disordered" evidence="1">
    <location>
        <begin position="1595"/>
        <end position="1620"/>
    </location>
</feature>
<feature type="region of interest" description="Disordered" evidence="1">
    <location>
        <begin position="1891"/>
        <end position="2087"/>
    </location>
</feature>
<feature type="compositionally biased region" description="Basic and acidic residues" evidence="1">
    <location>
        <begin position="1969"/>
        <end position="1980"/>
    </location>
</feature>
<feature type="compositionally biased region" description="Acidic residues" evidence="1">
    <location>
        <begin position="2042"/>
        <end position="2061"/>
    </location>
</feature>
<feature type="compositionally biased region" description="Acidic residues" evidence="1">
    <location>
        <begin position="1940"/>
        <end position="1954"/>
    </location>
</feature>
<gene>
    <name evidence="4" type="ORF">Cvel_4239</name>
</gene>
<feature type="region of interest" description="Disordered" evidence="1">
    <location>
        <begin position="1042"/>
        <end position="1064"/>
    </location>
</feature>
<feature type="chain" id="PRO_5005189769" description="C-type lectin domain-containing protein" evidence="3">
    <location>
        <begin position="26"/>
        <end position="2412"/>
    </location>
</feature>
<dbReference type="InterPro" id="IPR016187">
    <property type="entry name" value="CTDL_fold"/>
</dbReference>
<feature type="region of interest" description="Disordered" evidence="1">
    <location>
        <begin position="1820"/>
        <end position="1846"/>
    </location>
</feature>
<feature type="transmembrane region" description="Helical" evidence="2">
    <location>
        <begin position="2300"/>
        <end position="2320"/>
    </location>
</feature>
<feature type="compositionally biased region" description="Pro residues" evidence="1">
    <location>
        <begin position="2023"/>
        <end position="2033"/>
    </location>
</feature>
<dbReference type="CDD" id="cd00037">
    <property type="entry name" value="CLECT"/>
    <property type="match status" value="1"/>
</dbReference>
<protein>
    <recommendedName>
        <fullName evidence="5">C-type lectin domain-containing protein</fullName>
    </recommendedName>
</protein>
<organism evidence="4">
    <name type="scientific">Chromera velia CCMP2878</name>
    <dbReference type="NCBI Taxonomy" id="1169474"/>
    <lineage>
        <taxon>Eukaryota</taxon>
        <taxon>Sar</taxon>
        <taxon>Alveolata</taxon>
        <taxon>Colpodellida</taxon>
        <taxon>Chromeraceae</taxon>
        <taxon>Chromera</taxon>
    </lineage>
</organism>
<dbReference type="SUPFAM" id="SSF56436">
    <property type="entry name" value="C-type lectin-like"/>
    <property type="match status" value="1"/>
</dbReference>
<feature type="compositionally biased region" description="Acidic residues" evidence="1">
    <location>
        <begin position="2006"/>
        <end position="2016"/>
    </location>
</feature>
<feature type="compositionally biased region" description="Acidic residues" evidence="1">
    <location>
        <begin position="2359"/>
        <end position="2373"/>
    </location>
</feature>
<dbReference type="EMBL" id="CDMZ01000926">
    <property type="protein sequence ID" value="CEM24089.1"/>
    <property type="molecule type" value="Genomic_DNA"/>
</dbReference>
<feature type="signal peptide" evidence="3">
    <location>
        <begin position="1"/>
        <end position="25"/>
    </location>
</feature>
<reference evidence="4" key="1">
    <citation type="submission" date="2014-11" db="EMBL/GenBank/DDBJ databases">
        <authorList>
            <person name="Otto D Thomas"/>
            <person name="Naeem Raeece"/>
        </authorList>
    </citation>
    <scope>NUCLEOTIDE SEQUENCE</scope>
</reference>
<name>A0A0G4G6U3_9ALVE</name>
<feature type="region of interest" description="Disordered" evidence="1">
    <location>
        <begin position="2352"/>
        <end position="2412"/>
    </location>
</feature>
<evidence type="ECO:0008006" key="5">
    <source>
        <dbReference type="Google" id="ProtNLM"/>
    </source>
</evidence>
<dbReference type="VEuPathDB" id="CryptoDB:Cvel_4239"/>
<proteinExistence type="predicted"/>
<evidence type="ECO:0000256" key="3">
    <source>
        <dbReference type="SAM" id="SignalP"/>
    </source>
</evidence>
<sequence>MRIPYLAVLCVAGSLLLWRTAGLRARVEHFIDWGRAALLSSVTLSVPHEDPNDETFFSEHHKLKTRKLVASGFDYLKAKWSQRDRALVYDEGLSADVNSTEGTTYILDFTLMTATDDGEPPQSVSDRKGAMVFWASPWNSALSTLNETGGSSWALPNSGAADRRVSVFLGWFADPQLAGGSPPARNYSWVPMRYGPQTGGWSVGGCAAACSEYAYFGLAFSDGKCFCDGSFEFISSVSVPLANSLLCSGDLSETATNRVACRSQADGFFFAEALRRCVKLFDPSGAVLTSSPSVDLPALLSATSSLTEPAQIPTPAPTAANHSAALTACQTAGGGAGYGRLAEPSTENSGAAWRWQDGTPPLSSLWVSSPSDGQNCAAIGRDAATEHWGWIAVDCADDSNAFFCESDVDDVAFSNYSFVGRVAPIDAHSTVVAGSPGTVSFPSTTDLCSAACDADTSCGGFVLTSGSGDANKGWREGASDLTCHLKALPGVDSNTIPFLRVRADERSSFFIKASVAPLGPPTLSLTRLSGSSFNLHAKFDAPISTFDESKLQFLVSAGDDGEVTVRALQGLGRSLAGLPSPAAPTSFTLFADVSSSKARASLITFIGQTDTITSNDAAATTVIEQSQQAQTADEEAALEFYKEVAGDTTATTGRRRMLLGDADEDGDGEEEEPCIGLRRILSLFPDANTNSTLERLPLCTRHRRGIQENTVEVESSTAGGSRRQLSTTSSIVPGIYSLILSLDPSALPLSGSLSANSLVYVPSGSATTSLWTSHVSSTGRQTFYGESSVTDGFTGGIAVHLDPSFVSANPQIAASGVPYVILQFGQCGCESDWSKIAPLGQASTLGVPCSSSSDAACAEVFLVGSIQCMSGQWNYNGVCLDSCPSVEELVPGLHQRDPDASSLDDLGIAWIPHQSASGESSCLLIHSEEQINDLSRTISGLKAPSSTSRWPYVGAKAACEGLLGGSLAKLDLPEMKQTLDAFTVSFNYSLGDLWVARPMRCGTEYCTGSCEAFTVRDLSSSSSGGKGSSGKGLWECRVYSSTSTSTSSGRRRRRRLSTSTTSGMVSSDPDYELYFNTAYFSTVAPTFDSSEVVRAAPTGDKRSDADGVLQAQGAVAFGPFFYPPGFRRRRGNAVVEETDRRERHLTGVNREMLTLRARMAALLEAGRMMRLQQIGEGEAFDSGSVDIVKVSALKVEMVTEMRALKDALATAGAFPGGRGGQRGQAPVDRIAALRNLLRVINEDEEEAAGSSLEGYASEADLNLPTDFLVPPPCAVPVYVSLCVGIGEESGGAAGAEWRHLPGQMLAWCNAHGQQLCLHPAIQMRDPEFRSAVNETGPAVTIDLATLKAARLETEEGGGGDSVCLSLFVPLPGALPVSTLSWLWTKPTSNAPARVHTALQQLTPTERGAAGNDPETIALGDGVLVIQSVRLQPVQSHGESEAGGGDEDEAEGIDADELLLMIEASASSARRLREAQLQTCQGSEMPSLLEDLEEMQIKSRLASRRLSGGGNLSTDASWFAFSGPVPFCACDCLVQGRPGHVWWSHGGMLLNFALTYEDATLSIAPRDALISIRDATKRDRKSSILTSAGNRRRSTFSVPLGGILGQRQQPESSGPSGGDQSLIQLDAQKRAEAGSIRFSAMWAEVEGLDTTSSAGAGESHEGGQNQETGSFFIVPVASLAEGTETPATAHDDADRPMRLLPLRFALKRPADAQRLLASEANSKVGVARQRRGNMDPPGCGNAWLRDWEGLHQACFLDALLSLEDEGGESAGALSQLELKLADGTGIVVGFCDPGWAAAFAGSVSRMSAAWTALSRAEAERHAASGGFQRGNTELGTAHQAGDGRQSRLRNSIFAAVTGARGTLKGPQRGSTGAAAERDAYARRYRETLLVGRSYTGVGGKRPTDVERPDKQTDSKGPQRPVFVSGGAHGAPPPPGLSPGDREEDADSIPEGESEGEGWGWDGENDGEWPTEEKEKSPKEELSASGWPQEDLFAVGLAPESSVGSPVEAEEEDQIFQDEEGRPGSAPPSQLPAAPPFRERADESDVGEESQEEEEGESVESQEEINKTQENPTEALRGSQEAWGDSGEIAKKRRDRENVAIETAEVSKALSPEELYDLAMIAIRLRYQKWSLWKLLLRVTAREQPLVACLLFDPLCPRFERWLASLSAFLSILCGAAFVLLNIDEDHPGFFSFEEKRISAAAAPDNSLVVGAAFALCVLSPAIEGGLRFLFFRTVVEVLPGHPLSEKGKRRQRAIWRGKEQAGVGVAILLSLAFAAFTLLWLRCALVETVSSWVFITSSAVVMRILLTPLTGSLFAWALLVVSRSSQRADGLLVRMPSVIEFLPWNGPAARDKRGSVGGFVDEENREEGSDGDDGEGLHFFSVDVEGSVEGEEGKGTEREFRDHAEARREERAD</sequence>